<dbReference type="EMBL" id="BLLF01002413">
    <property type="protein sequence ID" value="GFH23986.1"/>
    <property type="molecule type" value="Genomic_DNA"/>
</dbReference>
<dbReference type="Proteomes" id="UP000485058">
    <property type="component" value="Unassembled WGS sequence"/>
</dbReference>
<organism evidence="1 2">
    <name type="scientific">Haematococcus lacustris</name>
    <name type="common">Green alga</name>
    <name type="synonym">Haematococcus pluvialis</name>
    <dbReference type="NCBI Taxonomy" id="44745"/>
    <lineage>
        <taxon>Eukaryota</taxon>
        <taxon>Viridiplantae</taxon>
        <taxon>Chlorophyta</taxon>
        <taxon>core chlorophytes</taxon>
        <taxon>Chlorophyceae</taxon>
        <taxon>CS clade</taxon>
        <taxon>Chlamydomonadales</taxon>
        <taxon>Haematococcaceae</taxon>
        <taxon>Haematococcus</taxon>
    </lineage>
</organism>
<evidence type="ECO:0000313" key="1">
    <source>
        <dbReference type="EMBL" id="GFH23986.1"/>
    </source>
</evidence>
<proteinExistence type="predicted"/>
<protein>
    <submittedName>
        <fullName evidence="1">Uncharacterized protein</fullName>
    </submittedName>
</protein>
<dbReference type="AlphaFoldDB" id="A0A699ZYW9"/>
<accession>A0A699ZYW9</accession>
<keyword evidence="2" id="KW-1185">Reference proteome</keyword>
<evidence type="ECO:0000313" key="2">
    <source>
        <dbReference type="Proteomes" id="UP000485058"/>
    </source>
</evidence>
<comment type="caution">
    <text evidence="1">The sequence shown here is derived from an EMBL/GenBank/DDBJ whole genome shotgun (WGS) entry which is preliminary data.</text>
</comment>
<gene>
    <name evidence="1" type="ORF">HaLaN_21696</name>
</gene>
<name>A0A699ZYW9_HAELA</name>
<reference evidence="1 2" key="1">
    <citation type="submission" date="2020-02" db="EMBL/GenBank/DDBJ databases">
        <title>Draft genome sequence of Haematococcus lacustris strain NIES-144.</title>
        <authorList>
            <person name="Morimoto D."/>
            <person name="Nakagawa S."/>
            <person name="Yoshida T."/>
            <person name="Sawayama S."/>
        </authorList>
    </citation>
    <scope>NUCLEOTIDE SEQUENCE [LARGE SCALE GENOMIC DNA]</scope>
    <source>
        <strain evidence="1 2">NIES-144</strain>
    </source>
</reference>
<sequence>MLHKAKGGQGGVVANIWRLLGRSDAVAQGLAQAARTVRGAPRLGACSTLGSGARTMPLPYLHMARLTMPLPAQPGTPPTPSCAPDCLPCPCLHAHVCVGVPSSALYHVVIRLVGDFTKSFRHQIVSPVV</sequence>